<keyword evidence="4" id="KW-0121">Carboxypeptidase</keyword>
<accession>A0A9P8C1X4</accession>
<feature type="domain" description="Peptidase M20 dimerisation" evidence="3">
    <location>
        <begin position="270"/>
        <end position="365"/>
    </location>
</feature>
<evidence type="ECO:0000313" key="4">
    <source>
        <dbReference type="EMBL" id="KAG9229591.1"/>
    </source>
</evidence>
<evidence type="ECO:0000256" key="2">
    <source>
        <dbReference type="ARBA" id="ARBA00022801"/>
    </source>
</evidence>
<sequence length="489" mass="53350">MKSNLHHILPRSGVLRSHSTYYKPQIKTFSGTPWRYIRTTGMSDKELSAIRIDRDRLWKDLHTTCEWGKGERWGENATDIGMSRLASSDADKQARDWFVKTTQDLGCDVNVDAMGNIFAVRPGMDNSAPPTYAGSHMDTQPTGGRYDGILGVHAGIEALKTMKDNDMETEYPTGVINWTNEEGARFPISMISSGVWAGAIPLEKAYNLREVGSGNATQKSELERIGYLGPLEANHKANPIAAHFELHIEQGPILEASGGKIGAVEGVQAYKWHTITVNGRDCHTGTTDFQNRSDAMLTAAKLILHSHNRASEAGCLASTGILTLKPGSTNTVPGVVQFSLDIRSKEDAALLQLEETLKSEFSKIAQGEEIGGLNARGTKGRGCTVKWQLDTDSPATTFHEDCIKCVEESVSDMLGTSEGPNVQRMTSGAGHDSVYTARRAPTSMIFVPCRDGISHNPAEYCSQEDCGNGAQVLLGAMLRYDRLRASRKT</sequence>
<dbReference type="Gene3D" id="3.30.70.360">
    <property type="match status" value="1"/>
</dbReference>
<dbReference type="GO" id="GO:0016813">
    <property type="term" value="F:hydrolase activity, acting on carbon-nitrogen (but not peptide) bonds, in linear amidines"/>
    <property type="evidence" value="ECO:0007669"/>
    <property type="project" value="InterPro"/>
</dbReference>
<evidence type="ECO:0000259" key="3">
    <source>
        <dbReference type="Pfam" id="PF07687"/>
    </source>
</evidence>
<organism evidence="4 5">
    <name type="scientific">Amylocarpus encephaloides</name>
    <dbReference type="NCBI Taxonomy" id="45428"/>
    <lineage>
        <taxon>Eukaryota</taxon>
        <taxon>Fungi</taxon>
        <taxon>Dikarya</taxon>
        <taxon>Ascomycota</taxon>
        <taxon>Pezizomycotina</taxon>
        <taxon>Leotiomycetes</taxon>
        <taxon>Helotiales</taxon>
        <taxon>Helotiales incertae sedis</taxon>
        <taxon>Amylocarpus</taxon>
    </lineage>
</organism>
<dbReference type="InterPro" id="IPR011650">
    <property type="entry name" value="Peptidase_M20_dimer"/>
</dbReference>
<dbReference type="EMBL" id="MU251750">
    <property type="protein sequence ID" value="KAG9229591.1"/>
    <property type="molecule type" value="Genomic_DNA"/>
</dbReference>
<dbReference type="OrthoDB" id="4676at2759"/>
<dbReference type="CDD" id="cd03884">
    <property type="entry name" value="M20_bAS"/>
    <property type="match status" value="1"/>
</dbReference>
<protein>
    <submittedName>
        <fullName evidence="4">Carboxypeptidase-like protein Ss</fullName>
    </submittedName>
</protein>
<dbReference type="AlphaFoldDB" id="A0A9P8C1X4"/>
<dbReference type="NCBIfam" id="TIGR01879">
    <property type="entry name" value="hydantase"/>
    <property type="match status" value="1"/>
</dbReference>
<comment type="caution">
    <text evidence="4">The sequence shown here is derived from an EMBL/GenBank/DDBJ whole genome shotgun (WGS) entry which is preliminary data.</text>
</comment>
<keyword evidence="2" id="KW-0378">Hydrolase</keyword>
<reference evidence="4" key="1">
    <citation type="journal article" date="2021" name="IMA Fungus">
        <title>Genomic characterization of three marine fungi, including Emericellopsis atlantica sp. nov. with signatures of a generalist lifestyle and marine biomass degradation.</title>
        <authorList>
            <person name="Hagestad O.C."/>
            <person name="Hou L."/>
            <person name="Andersen J.H."/>
            <person name="Hansen E.H."/>
            <person name="Altermark B."/>
            <person name="Li C."/>
            <person name="Kuhnert E."/>
            <person name="Cox R.J."/>
            <person name="Crous P.W."/>
            <person name="Spatafora J.W."/>
            <person name="Lail K."/>
            <person name="Amirebrahimi M."/>
            <person name="Lipzen A."/>
            <person name="Pangilinan J."/>
            <person name="Andreopoulos W."/>
            <person name="Hayes R.D."/>
            <person name="Ng V."/>
            <person name="Grigoriev I.V."/>
            <person name="Jackson S.A."/>
            <person name="Sutton T.D.S."/>
            <person name="Dobson A.D.W."/>
            <person name="Rama T."/>
        </authorList>
    </citation>
    <scope>NUCLEOTIDE SEQUENCE</scope>
    <source>
        <strain evidence="4">TRa018bII</strain>
    </source>
</reference>
<dbReference type="PANTHER" id="PTHR32494:SF5">
    <property type="entry name" value="ALLANTOATE AMIDOHYDROLASE"/>
    <property type="match status" value="1"/>
</dbReference>
<dbReference type="InterPro" id="IPR036264">
    <property type="entry name" value="Bact_exopeptidase_dim_dom"/>
</dbReference>
<dbReference type="SUPFAM" id="SSF53187">
    <property type="entry name" value="Zn-dependent exopeptidases"/>
    <property type="match status" value="1"/>
</dbReference>
<dbReference type="InterPro" id="IPR002933">
    <property type="entry name" value="Peptidase_M20"/>
</dbReference>
<dbReference type="Proteomes" id="UP000824998">
    <property type="component" value="Unassembled WGS sequence"/>
</dbReference>
<gene>
    <name evidence="4" type="ORF">BJ875DRAFT_474410</name>
</gene>
<dbReference type="SUPFAM" id="SSF55031">
    <property type="entry name" value="Bacterial exopeptidase dimerisation domain"/>
    <property type="match status" value="1"/>
</dbReference>
<dbReference type="GO" id="GO:0004180">
    <property type="term" value="F:carboxypeptidase activity"/>
    <property type="evidence" value="ECO:0007669"/>
    <property type="project" value="UniProtKB-KW"/>
</dbReference>
<keyword evidence="5" id="KW-1185">Reference proteome</keyword>
<keyword evidence="4" id="KW-0645">Protease</keyword>
<proteinExistence type="inferred from homology"/>
<dbReference type="Pfam" id="PF01546">
    <property type="entry name" value="Peptidase_M20"/>
    <property type="match status" value="1"/>
</dbReference>
<dbReference type="InterPro" id="IPR010158">
    <property type="entry name" value="Amidase_Cbmase"/>
</dbReference>
<dbReference type="Pfam" id="PF07687">
    <property type="entry name" value="M20_dimer"/>
    <property type="match status" value="1"/>
</dbReference>
<comment type="similarity">
    <text evidence="1">Belongs to the peptidase M20A family.</text>
</comment>
<dbReference type="Gene3D" id="3.40.630.10">
    <property type="entry name" value="Zn peptidases"/>
    <property type="match status" value="1"/>
</dbReference>
<name>A0A9P8C1X4_9HELO</name>
<evidence type="ECO:0000313" key="5">
    <source>
        <dbReference type="Proteomes" id="UP000824998"/>
    </source>
</evidence>
<dbReference type="PANTHER" id="PTHR32494">
    <property type="entry name" value="ALLANTOATE DEIMINASE-RELATED"/>
    <property type="match status" value="1"/>
</dbReference>
<evidence type="ECO:0000256" key="1">
    <source>
        <dbReference type="ARBA" id="ARBA00006247"/>
    </source>
</evidence>